<protein>
    <submittedName>
        <fullName evidence="2">Uncharacterized protein</fullName>
    </submittedName>
</protein>
<keyword evidence="3" id="KW-1185">Reference proteome</keyword>
<evidence type="ECO:0000313" key="2">
    <source>
        <dbReference type="EMBL" id="KAK5771688.1"/>
    </source>
</evidence>
<reference evidence="2 3" key="1">
    <citation type="submission" date="2023-03" db="EMBL/GenBank/DDBJ databases">
        <title>WGS of Gossypium arboreum.</title>
        <authorList>
            <person name="Yu D."/>
        </authorList>
    </citation>
    <scope>NUCLEOTIDE SEQUENCE [LARGE SCALE GENOMIC DNA]</scope>
    <source>
        <tissue evidence="2">Leaf</tissue>
    </source>
</reference>
<evidence type="ECO:0000313" key="3">
    <source>
        <dbReference type="Proteomes" id="UP001358586"/>
    </source>
</evidence>
<evidence type="ECO:0000256" key="1">
    <source>
        <dbReference type="SAM" id="MobiDB-lite"/>
    </source>
</evidence>
<proteinExistence type="predicted"/>
<gene>
    <name evidence="2" type="ORF">PVK06_047925</name>
</gene>
<sequence>MCTSMVSNQNLAILVNTVVNTRNKTLDNTLDLGKHSAVSFNKNVYYIQQANLVLRSVEFLDLVLGSKLKGPKDRRSEGRDSDSQSNRRTYLALRGRGNHFKSSRNTRVPLAESMAAMAEFLSPKILNENLNVEIDDVGSKLDCNIRLES</sequence>
<dbReference type="EMBL" id="JARKNE010000013">
    <property type="protein sequence ID" value="KAK5771688.1"/>
    <property type="molecule type" value="Genomic_DNA"/>
</dbReference>
<comment type="caution">
    <text evidence="2">The sequence shown here is derived from an EMBL/GenBank/DDBJ whole genome shotgun (WGS) entry which is preliminary data.</text>
</comment>
<accession>A0ABR0MEP2</accession>
<feature type="compositionally biased region" description="Basic and acidic residues" evidence="1">
    <location>
        <begin position="70"/>
        <end position="82"/>
    </location>
</feature>
<feature type="region of interest" description="Disordered" evidence="1">
    <location>
        <begin position="69"/>
        <end position="88"/>
    </location>
</feature>
<organism evidence="2 3">
    <name type="scientific">Gossypium arboreum</name>
    <name type="common">Tree cotton</name>
    <name type="synonym">Gossypium nanking</name>
    <dbReference type="NCBI Taxonomy" id="29729"/>
    <lineage>
        <taxon>Eukaryota</taxon>
        <taxon>Viridiplantae</taxon>
        <taxon>Streptophyta</taxon>
        <taxon>Embryophyta</taxon>
        <taxon>Tracheophyta</taxon>
        <taxon>Spermatophyta</taxon>
        <taxon>Magnoliopsida</taxon>
        <taxon>eudicotyledons</taxon>
        <taxon>Gunneridae</taxon>
        <taxon>Pentapetalae</taxon>
        <taxon>rosids</taxon>
        <taxon>malvids</taxon>
        <taxon>Malvales</taxon>
        <taxon>Malvaceae</taxon>
        <taxon>Malvoideae</taxon>
        <taxon>Gossypium</taxon>
    </lineage>
</organism>
<name>A0ABR0MEP2_GOSAR</name>
<dbReference type="Proteomes" id="UP001358586">
    <property type="component" value="Chromosome 13"/>
</dbReference>